<evidence type="ECO:0000256" key="2">
    <source>
        <dbReference type="SAM" id="MobiDB-lite"/>
    </source>
</evidence>
<feature type="region of interest" description="Disordered" evidence="2">
    <location>
        <begin position="40"/>
        <end position="99"/>
    </location>
</feature>
<dbReference type="Proteomes" id="UP001472866">
    <property type="component" value="Chromosome 02"/>
</dbReference>
<feature type="region of interest" description="Disordered" evidence="2">
    <location>
        <begin position="363"/>
        <end position="421"/>
    </location>
</feature>
<protein>
    <submittedName>
        <fullName evidence="3">Uncharacterized protein</fullName>
    </submittedName>
</protein>
<organism evidence="3 4">
    <name type="scientific">Chloropicon roscoffensis</name>
    <dbReference type="NCBI Taxonomy" id="1461544"/>
    <lineage>
        <taxon>Eukaryota</taxon>
        <taxon>Viridiplantae</taxon>
        <taxon>Chlorophyta</taxon>
        <taxon>Chloropicophyceae</taxon>
        <taxon>Chloropicales</taxon>
        <taxon>Chloropicaceae</taxon>
        <taxon>Chloropicon</taxon>
    </lineage>
</organism>
<dbReference type="EMBL" id="CP151502">
    <property type="protein sequence ID" value="WZN59511.1"/>
    <property type="molecule type" value="Genomic_DNA"/>
</dbReference>
<dbReference type="AlphaFoldDB" id="A0AAX4P0T7"/>
<feature type="compositionally biased region" description="Pro residues" evidence="2">
    <location>
        <begin position="87"/>
        <end position="96"/>
    </location>
</feature>
<feature type="compositionally biased region" description="Basic and acidic residues" evidence="2">
    <location>
        <begin position="259"/>
        <end position="291"/>
    </location>
</feature>
<proteinExistence type="predicted"/>
<evidence type="ECO:0000313" key="4">
    <source>
        <dbReference type="Proteomes" id="UP001472866"/>
    </source>
</evidence>
<feature type="compositionally biased region" description="Basic and acidic residues" evidence="2">
    <location>
        <begin position="393"/>
        <end position="406"/>
    </location>
</feature>
<keyword evidence="1" id="KW-0175">Coiled coil</keyword>
<feature type="compositionally biased region" description="Basic and acidic residues" evidence="2">
    <location>
        <begin position="77"/>
        <end position="86"/>
    </location>
</feature>
<feature type="compositionally biased region" description="Low complexity" evidence="2">
    <location>
        <begin position="61"/>
        <end position="75"/>
    </location>
</feature>
<feature type="region of interest" description="Disordered" evidence="2">
    <location>
        <begin position="259"/>
        <end position="318"/>
    </location>
</feature>
<name>A0AAX4P0T7_9CHLO</name>
<feature type="coiled-coil region" evidence="1">
    <location>
        <begin position="100"/>
        <end position="219"/>
    </location>
</feature>
<evidence type="ECO:0000313" key="3">
    <source>
        <dbReference type="EMBL" id="WZN59511.1"/>
    </source>
</evidence>
<accession>A0AAX4P0T7</accession>
<reference evidence="3 4" key="1">
    <citation type="submission" date="2024-03" db="EMBL/GenBank/DDBJ databases">
        <title>Complete genome sequence of the green alga Chloropicon roscoffensis RCC1871.</title>
        <authorList>
            <person name="Lemieux C."/>
            <person name="Pombert J.-F."/>
            <person name="Otis C."/>
            <person name="Turmel M."/>
        </authorList>
    </citation>
    <scope>NUCLEOTIDE SEQUENCE [LARGE SCALE GENOMIC DNA]</scope>
    <source>
        <strain evidence="3 4">RCC1871</strain>
    </source>
</reference>
<feature type="region of interest" description="Disordered" evidence="2">
    <location>
        <begin position="1"/>
        <end position="26"/>
    </location>
</feature>
<evidence type="ECO:0000256" key="1">
    <source>
        <dbReference type="SAM" id="Coils"/>
    </source>
</evidence>
<gene>
    <name evidence="3" type="ORF">HKI87_02g10370</name>
</gene>
<sequence length="447" mass="49354">MVGEVVTVVDAGGASSTAKWREDDDEWEASCARARGKLGGMLSTLGLNPPSGLSPSRLGERAPPGTAKTGTTTTRQGAEEEPRERTTPPPPPPPPDRGALEALEARVASQTSAIAALRTSLREKESAVSGLESMVSKLRAELRSREAEAAAADRVAVRANPDVEEVQRRHREVVSTTVESYEGKLREAKERSQRQSRRSQELLEKIRRLEREAEDRAREEALSAFASRSDQAKLVQMEARLKVHKARCAEEAESCARHKKECERARERLSGQARSEKDARARAEAAEKELSQAKAALSGETAARKRSQAQFQGAAEEAKRARETLDKLKRRFEIHESQREKMVNMIRSLKHVNAELMSALLRERSAGEDGDGARPGSMAEVDNPSLLPRAVRMAREAEGCEPRETPRSGGAAAEPEESREADVEFYKSLKQRYQEAKATYRSLLARD</sequence>
<keyword evidence="4" id="KW-1185">Reference proteome</keyword>